<proteinExistence type="predicted"/>
<name>A0AC34RT51_9BILA</name>
<dbReference type="Proteomes" id="UP000887576">
    <property type="component" value="Unplaced"/>
</dbReference>
<evidence type="ECO:0000313" key="2">
    <source>
        <dbReference type="WBParaSite" id="JU765_v2.g9440.t1"/>
    </source>
</evidence>
<dbReference type="WBParaSite" id="JU765_v2.g9440.t1">
    <property type="protein sequence ID" value="JU765_v2.g9440.t1"/>
    <property type="gene ID" value="JU765_v2.g9440"/>
</dbReference>
<protein>
    <submittedName>
        <fullName evidence="2">Uncharacterized protein</fullName>
    </submittedName>
</protein>
<reference evidence="2" key="1">
    <citation type="submission" date="2022-11" db="UniProtKB">
        <authorList>
            <consortium name="WormBaseParasite"/>
        </authorList>
    </citation>
    <scope>IDENTIFICATION</scope>
</reference>
<accession>A0AC34RT51</accession>
<organism evidence="1 2">
    <name type="scientific">Panagrolaimus sp. JU765</name>
    <dbReference type="NCBI Taxonomy" id="591449"/>
    <lineage>
        <taxon>Eukaryota</taxon>
        <taxon>Metazoa</taxon>
        <taxon>Ecdysozoa</taxon>
        <taxon>Nematoda</taxon>
        <taxon>Chromadorea</taxon>
        <taxon>Rhabditida</taxon>
        <taxon>Tylenchina</taxon>
        <taxon>Panagrolaimomorpha</taxon>
        <taxon>Panagrolaimoidea</taxon>
        <taxon>Panagrolaimidae</taxon>
        <taxon>Panagrolaimus</taxon>
    </lineage>
</organism>
<evidence type="ECO:0000313" key="1">
    <source>
        <dbReference type="Proteomes" id="UP000887576"/>
    </source>
</evidence>
<sequence>MCCLRTSRHNNRQRQSTQIITHQNGNSVIERLMTSNSNVVSQCNKEPSSSNVIIATVTEQPLIDSEIKWVRITFYQKKM</sequence>